<keyword evidence="3" id="KW-1185">Reference proteome</keyword>
<evidence type="ECO:0000313" key="3">
    <source>
        <dbReference type="Proteomes" id="UP000681340"/>
    </source>
</evidence>
<evidence type="ECO:0008006" key="4">
    <source>
        <dbReference type="Google" id="ProtNLM"/>
    </source>
</evidence>
<sequence length="562" mass="61263">MPDSIPLILTTEPVKMVGIKPARGRTPSIAVVYATRDGDLEVLDGGKPMRWSDQVLTKYRTRYEVDISHHHLSLDFIKDPLPTQNDTYHFNAAISVSFRVTDPAEVIEQKVQDAVPLIRGHLLAACRPITRQYAIEEAEEAEQAIHARFHRDTLLTGGITILAVQARLSLDDLGRTYLQDLEAARREENVKTAQHPGQLNDVARQTEIELLRQAADHRRQERERLVIGNRALDPAAMVQLHLERNPGDTAGAMKMLADLEESRQAQAEKRDDRWQSMLGGMAENGLIQQPDIAPLVTAAVRHLEGSAGVIRTTASVQEPQPPAAPAAIGWDDPLPQRSAPAPSIQPVSPPPNLVPVYLIVDESPVGAPWIDDLQDAVQQTLSAVAGLPRIAAAVRLSVLGYADGVSERVPLSRISDETRTPPLVARGSADHGALFRWLLEHVPAQLADLQVQHPSVRPPSIVLVSAAAPRDDDWAAPHQRLLNQRRRPEIVSIGLPGAAAKEIGALASFPELAFVSDNRDATITGLTEFLRRYVIGCGQAALDGTESPIPPAPSGFRIPEQG</sequence>
<proteinExistence type="predicted"/>
<feature type="region of interest" description="Disordered" evidence="1">
    <location>
        <begin position="316"/>
        <end position="347"/>
    </location>
</feature>
<dbReference type="Proteomes" id="UP000681340">
    <property type="component" value="Unassembled WGS sequence"/>
</dbReference>
<name>A0A919S805_9ACTN</name>
<organism evidence="2 3">
    <name type="scientific">Actinoplanes auranticolor</name>
    <dbReference type="NCBI Taxonomy" id="47988"/>
    <lineage>
        <taxon>Bacteria</taxon>
        <taxon>Bacillati</taxon>
        <taxon>Actinomycetota</taxon>
        <taxon>Actinomycetes</taxon>
        <taxon>Micromonosporales</taxon>
        <taxon>Micromonosporaceae</taxon>
        <taxon>Actinoplanes</taxon>
    </lineage>
</organism>
<dbReference type="RefSeq" id="WP_212988112.1">
    <property type="nucleotide sequence ID" value="NZ_BAABEA010000009.1"/>
</dbReference>
<dbReference type="EMBL" id="BOQL01000018">
    <property type="protein sequence ID" value="GIM65903.1"/>
    <property type="molecule type" value="Genomic_DNA"/>
</dbReference>
<accession>A0A919S805</accession>
<protein>
    <recommendedName>
        <fullName evidence="4">VWFA domain-containing protein</fullName>
    </recommendedName>
</protein>
<gene>
    <name evidence="2" type="ORF">Aau02nite_20580</name>
</gene>
<evidence type="ECO:0000313" key="2">
    <source>
        <dbReference type="EMBL" id="GIM65903.1"/>
    </source>
</evidence>
<evidence type="ECO:0000256" key="1">
    <source>
        <dbReference type="SAM" id="MobiDB-lite"/>
    </source>
</evidence>
<comment type="caution">
    <text evidence="2">The sequence shown here is derived from an EMBL/GenBank/DDBJ whole genome shotgun (WGS) entry which is preliminary data.</text>
</comment>
<dbReference type="AlphaFoldDB" id="A0A919S805"/>
<reference evidence="2" key="1">
    <citation type="submission" date="2021-03" db="EMBL/GenBank/DDBJ databases">
        <title>Whole genome shotgun sequence of Actinoplanes auranticolor NBRC 12245.</title>
        <authorList>
            <person name="Komaki H."/>
            <person name="Tamura T."/>
        </authorList>
    </citation>
    <scope>NUCLEOTIDE SEQUENCE</scope>
    <source>
        <strain evidence="2">NBRC 12245</strain>
    </source>
</reference>